<dbReference type="Pfam" id="PF00535">
    <property type="entry name" value="Glycos_transf_2"/>
    <property type="match status" value="1"/>
</dbReference>
<comment type="subcellular location">
    <subcellularLocation>
        <location evidence="1">Cell membrane</location>
        <topology evidence="1">Multi-pass membrane protein</topology>
    </subcellularLocation>
</comment>
<evidence type="ECO:0000256" key="2">
    <source>
        <dbReference type="ARBA" id="ARBA00022475"/>
    </source>
</evidence>
<dbReference type="SUPFAM" id="SSF53448">
    <property type="entry name" value="Nucleotide-diphospho-sugar transferases"/>
    <property type="match status" value="1"/>
</dbReference>
<evidence type="ECO:0000256" key="8">
    <source>
        <dbReference type="ARBA" id="ARBA00038152"/>
    </source>
</evidence>
<evidence type="ECO:0000256" key="3">
    <source>
        <dbReference type="ARBA" id="ARBA00022676"/>
    </source>
</evidence>
<evidence type="ECO:0000313" key="12">
    <source>
        <dbReference type="Proteomes" id="UP000184731"/>
    </source>
</evidence>
<evidence type="ECO:0000256" key="5">
    <source>
        <dbReference type="ARBA" id="ARBA00022692"/>
    </source>
</evidence>
<evidence type="ECO:0000259" key="10">
    <source>
        <dbReference type="Pfam" id="PF00535"/>
    </source>
</evidence>
<dbReference type="GO" id="GO:0005886">
    <property type="term" value="C:plasma membrane"/>
    <property type="evidence" value="ECO:0007669"/>
    <property type="project" value="UniProtKB-SubCell"/>
</dbReference>
<dbReference type="InterPro" id="IPR001173">
    <property type="entry name" value="Glyco_trans_2-like"/>
</dbReference>
<dbReference type="STRING" id="1915309.AXG55_10365"/>
<dbReference type="KEGG" id="saqi:AXG55_10365"/>
<keyword evidence="4 11" id="KW-0808">Transferase</keyword>
<keyword evidence="2" id="KW-1003">Cell membrane</keyword>
<dbReference type="Gene3D" id="3.90.550.10">
    <property type="entry name" value="Spore Coat Polysaccharide Biosynthesis Protein SpsA, Chain A"/>
    <property type="match status" value="1"/>
</dbReference>
<gene>
    <name evidence="11" type="ORF">AXG55_10365</name>
</gene>
<keyword evidence="7 9" id="KW-0472">Membrane</keyword>
<evidence type="ECO:0000256" key="6">
    <source>
        <dbReference type="ARBA" id="ARBA00022989"/>
    </source>
</evidence>
<comment type="similarity">
    <text evidence="8">Belongs to the glycosyltransferase 2 family. GtrB subfamily.</text>
</comment>
<protein>
    <submittedName>
        <fullName evidence="11">Glycosyltransferase</fullName>
    </submittedName>
</protein>
<dbReference type="FunFam" id="3.90.550.10:FF:000079">
    <property type="entry name" value="Probable glycosyl transferase"/>
    <property type="match status" value="1"/>
</dbReference>
<proteinExistence type="inferred from homology"/>
<evidence type="ECO:0000256" key="1">
    <source>
        <dbReference type="ARBA" id="ARBA00004651"/>
    </source>
</evidence>
<feature type="transmembrane region" description="Helical" evidence="9">
    <location>
        <begin position="238"/>
        <end position="261"/>
    </location>
</feature>
<accession>A0A1L4D268</accession>
<dbReference type="GO" id="GO:0016757">
    <property type="term" value="F:glycosyltransferase activity"/>
    <property type="evidence" value="ECO:0007669"/>
    <property type="project" value="UniProtKB-KW"/>
</dbReference>
<feature type="domain" description="Glycosyltransferase 2-like" evidence="10">
    <location>
        <begin position="5"/>
        <end position="174"/>
    </location>
</feature>
<name>A0A1L4D268_9BACT</name>
<evidence type="ECO:0000256" key="7">
    <source>
        <dbReference type="ARBA" id="ARBA00023136"/>
    </source>
</evidence>
<dbReference type="PANTHER" id="PTHR48090:SF1">
    <property type="entry name" value="PROPHAGE BACTOPRENOL GLUCOSYL TRANSFERASE HOMOLOG"/>
    <property type="match status" value="1"/>
</dbReference>
<keyword evidence="5 9" id="KW-0812">Transmembrane</keyword>
<evidence type="ECO:0000313" key="11">
    <source>
        <dbReference type="EMBL" id="APJ04287.1"/>
    </source>
</evidence>
<dbReference type="OrthoDB" id="5291731at2"/>
<reference evidence="11 12" key="1">
    <citation type="submission" date="2016-10" db="EMBL/GenBank/DDBJ databases">
        <title>Silvanigrella aquatica sp. nov., isolated from a freshwater lake located in the Black Forest, Germany, description of Silvanigrellaceae fam. nov., Silvanigrellales ord. nov., reclassification of the order Bdellovibrionales in the class Oligoflexia, reclassification of the families Bacteriovoracaceae and Halobacteriovoraceae in the new order Bacteriovoracales ord. nov., and reclassification of the family Pseudobacteriovoracaceae in the order Oligoflexiales.</title>
        <authorList>
            <person name="Hahn M.W."/>
            <person name="Schmidt J."/>
            <person name="Koll U."/>
            <person name="Rohde M."/>
            <person name="Verbag S."/>
            <person name="Pitt A."/>
            <person name="Nakai R."/>
            <person name="Naganuma T."/>
            <person name="Lang E."/>
        </authorList>
    </citation>
    <scope>NUCLEOTIDE SEQUENCE [LARGE SCALE GENOMIC DNA]</scope>
    <source>
        <strain evidence="11 12">MWH-Nonnen-W8red</strain>
    </source>
</reference>
<organism evidence="11 12">
    <name type="scientific">Silvanigrella aquatica</name>
    <dbReference type="NCBI Taxonomy" id="1915309"/>
    <lineage>
        <taxon>Bacteria</taxon>
        <taxon>Pseudomonadati</taxon>
        <taxon>Bdellovibrionota</taxon>
        <taxon>Oligoflexia</taxon>
        <taxon>Silvanigrellales</taxon>
        <taxon>Silvanigrellaceae</taxon>
        <taxon>Silvanigrella</taxon>
    </lineage>
</organism>
<dbReference type="PANTHER" id="PTHR48090">
    <property type="entry name" value="UNDECAPRENYL-PHOSPHATE 4-DEOXY-4-FORMAMIDO-L-ARABINOSE TRANSFERASE-RELATED"/>
    <property type="match status" value="1"/>
</dbReference>
<keyword evidence="6 9" id="KW-1133">Transmembrane helix</keyword>
<dbReference type="CDD" id="cd04187">
    <property type="entry name" value="DPM1_like_bac"/>
    <property type="match status" value="1"/>
</dbReference>
<dbReference type="RefSeq" id="WP_148698043.1">
    <property type="nucleotide sequence ID" value="NZ_CP017834.1"/>
</dbReference>
<dbReference type="Proteomes" id="UP000184731">
    <property type="component" value="Chromosome"/>
</dbReference>
<dbReference type="InterPro" id="IPR050256">
    <property type="entry name" value="Glycosyltransferase_2"/>
</dbReference>
<dbReference type="EMBL" id="CP017834">
    <property type="protein sequence ID" value="APJ04287.1"/>
    <property type="molecule type" value="Genomic_DNA"/>
</dbReference>
<keyword evidence="12" id="KW-1185">Reference proteome</keyword>
<dbReference type="InterPro" id="IPR029044">
    <property type="entry name" value="Nucleotide-diphossugar_trans"/>
</dbReference>
<evidence type="ECO:0000256" key="9">
    <source>
        <dbReference type="SAM" id="Phobius"/>
    </source>
</evidence>
<sequence>MELISVVVPCYNEEEVIKETHSRLAREVEKIAINFNVNYEIIYVNDGSKDKTLQILQSLKNIHPIGSGNVVIISLAKNFGHQTALTAGLNFAKGDAIISIDADLQDPPEVIEEMMKKWKEGMDVVYGVRTSREGETWFKLMTAKLFYIIVRKITKFDIPLNAGDFRLISKRALEVFKSMPERNRFIRGMIPWIGLNQIPIYYERASRFAGTTKYPFSKMLKLALDGIVGFSNSPLKTAYYVGFVIALLSFAYGIFIIFYSLLKGFPVHGWSSIMVTILFTGGVQLITVGILGEYIGRIYDEVKKRPLYIIDEQESRF</sequence>
<keyword evidence="3" id="KW-0328">Glycosyltransferase</keyword>
<evidence type="ECO:0000256" key="4">
    <source>
        <dbReference type="ARBA" id="ARBA00022679"/>
    </source>
</evidence>
<feature type="transmembrane region" description="Helical" evidence="9">
    <location>
        <begin position="273"/>
        <end position="295"/>
    </location>
</feature>
<dbReference type="AlphaFoldDB" id="A0A1L4D268"/>